<comment type="caution">
    <text evidence="2">The sequence shown here is derived from an EMBL/GenBank/DDBJ whole genome shotgun (WGS) entry which is preliminary data.</text>
</comment>
<dbReference type="AlphaFoldDB" id="U4VKU2"/>
<reference evidence="2 3" key="1">
    <citation type="journal article" date="2014" name="FEMS Microbiol. Lett.">
        <title>Genome sequencing analysis reveals virulence-related gene content of Ochrobactrum intermedium strain 229E, a urease-positive strain isolated from the human gastric niche.</title>
        <authorList>
            <person name="Kulkarni G.J."/>
            <person name="Shetty S."/>
            <person name="Dharne M.S."/>
            <person name="Shouche Y.S."/>
        </authorList>
    </citation>
    <scope>NUCLEOTIDE SEQUENCE [LARGE SCALE GENOMIC DNA]</scope>
    <source>
        <strain evidence="2 3">229E</strain>
    </source>
</reference>
<feature type="compositionally biased region" description="Polar residues" evidence="1">
    <location>
        <begin position="28"/>
        <end position="39"/>
    </location>
</feature>
<feature type="region of interest" description="Disordered" evidence="1">
    <location>
        <begin position="10"/>
        <end position="39"/>
    </location>
</feature>
<feature type="compositionally biased region" description="Basic and acidic residues" evidence="1">
    <location>
        <begin position="10"/>
        <end position="27"/>
    </location>
</feature>
<evidence type="ECO:0000313" key="2">
    <source>
        <dbReference type="EMBL" id="ERM03492.1"/>
    </source>
</evidence>
<proteinExistence type="predicted"/>
<accession>U4VKU2</accession>
<gene>
    <name evidence="2" type="ORF">Q644_10825</name>
</gene>
<dbReference type="EMBL" id="ASXJ01000011">
    <property type="protein sequence ID" value="ERM03492.1"/>
    <property type="molecule type" value="Genomic_DNA"/>
</dbReference>
<evidence type="ECO:0000313" key="3">
    <source>
        <dbReference type="Proteomes" id="UP000016842"/>
    </source>
</evidence>
<name>U4VKU2_9HYPH</name>
<evidence type="ECO:0000256" key="1">
    <source>
        <dbReference type="SAM" id="MobiDB-lite"/>
    </source>
</evidence>
<dbReference type="Proteomes" id="UP000016842">
    <property type="component" value="Unassembled WGS sequence"/>
</dbReference>
<sequence>MSRDLVCLIVEDRHDDQRQGDNGRAEQQHNAQDSTTSLG</sequence>
<organism evidence="2 3">
    <name type="scientific">Brucella intermedia 229E</name>
    <dbReference type="NCBI Taxonomy" id="1337887"/>
    <lineage>
        <taxon>Bacteria</taxon>
        <taxon>Pseudomonadati</taxon>
        <taxon>Pseudomonadota</taxon>
        <taxon>Alphaproteobacteria</taxon>
        <taxon>Hyphomicrobiales</taxon>
        <taxon>Brucellaceae</taxon>
        <taxon>Brucella/Ochrobactrum group</taxon>
        <taxon>Brucella</taxon>
    </lineage>
</organism>
<protein>
    <submittedName>
        <fullName evidence="2">Uncharacterized protein</fullName>
    </submittedName>
</protein>